<feature type="chain" id="PRO_5034053483" evidence="1">
    <location>
        <begin position="21"/>
        <end position="114"/>
    </location>
</feature>
<keyword evidence="3" id="KW-1185">Reference proteome</keyword>
<dbReference type="EMBL" id="WTPW01000454">
    <property type="protein sequence ID" value="KAF0509610.1"/>
    <property type="molecule type" value="Genomic_DNA"/>
</dbReference>
<name>A0A8H4EL88_GIGMA</name>
<feature type="signal peptide" evidence="1">
    <location>
        <begin position="1"/>
        <end position="20"/>
    </location>
</feature>
<dbReference type="AlphaFoldDB" id="A0A8H4EL88"/>
<evidence type="ECO:0000313" key="2">
    <source>
        <dbReference type="EMBL" id="KAF0509610.1"/>
    </source>
</evidence>
<protein>
    <submittedName>
        <fullName evidence="2">Uncharacterized protein</fullName>
    </submittedName>
</protein>
<reference evidence="2 3" key="1">
    <citation type="journal article" date="2019" name="Environ. Microbiol.">
        <title>At the nexus of three kingdoms: the genome of the mycorrhizal fungus Gigaspora margarita provides insights into plant, endobacterial and fungal interactions.</title>
        <authorList>
            <person name="Venice F."/>
            <person name="Ghignone S."/>
            <person name="Salvioli di Fossalunga A."/>
            <person name="Amselem J."/>
            <person name="Novero M."/>
            <person name="Xianan X."/>
            <person name="Sedzielewska Toro K."/>
            <person name="Morin E."/>
            <person name="Lipzen A."/>
            <person name="Grigoriev I.V."/>
            <person name="Henrissat B."/>
            <person name="Martin F.M."/>
            <person name="Bonfante P."/>
        </authorList>
    </citation>
    <scope>NUCLEOTIDE SEQUENCE [LARGE SCALE GENOMIC DNA]</scope>
    <source>
        <strain evidence="2 3">BEG34</strain>
    </source>
</reference>
<proteinExistence type="predicted"/>
<keyword evidence="1" id="KW-0732">Signal</keyword>
<evidence type="ECO:0000256" key="1">
    <source>
        <dbReference type="SAM" id="SignalP"/>
    </source>
</evidence>
<dbReference type="Proteomes" id="UP000439903">
    <property type="component" value="Unassembled WGS sequence"/>
</dbReference>
<accession>A0A8H4EL88</accession>
<evidence type="ECO:0000313" key="3">
    <source>
        <dbReference type="Proteomes" id="UP000439903"/>
    </source>
</evidence>
<sequence length="114" mass="12439">MSTVLFIFLTLFLLISPSVCDCIGKLNCNVQCKTSGGIYQQCGTQPCYFGGTPSYPSYSFYCTGKCPGIPDNSILDISCKVSCSNTCAFERGSCTINTVISEIPDLPQQWTCYH</sequence>
<comment type="caution">
    <text evidence="2">The sequence shown here is derived from an EMBL/GenBank/DDBJ whole genome shotgun (WGS) entry which is preliminary data.</text>
</comment>
<organism evidence="2 3">
    <name type="scientific">Gigaspora margarita</name>
    <dbReference type="NCBI Taxonomy" id="4874"/>
    <lineage>
        <taxon>Eukaryota</taxon>
        <taxon>Fungi</taxon>
        <taxon>Fungi incertae sedis</taxon>
        <taxon>Mucoromycota</taxon>
        <taxon>Glomeromycotina</taxon>
        <taxon>Glomeromycetes</taxon>
        <taxon>Diversisporales</taxon>
        <taxon>Gigasporaceae</taxon>
        <taxon>Gigaspora</taxon>
    </lineage>
</organism>
<gene>
    <name evidence="2" type="ORF">F8M41_018568</name>
</gene>